<evidence type="ECO:0000313" key="3">
    <source>
        <dbReference type="Proteomes" id="UP000682877"/>
    </source>
</evidence>
<dbReference type="Gene3D" id="2.40.50.140">
    <property type="entry name" value="Nucleic acid-binding proteins"/>
    <property type="match status" value="1"/>
</dbReference>
<name>A0A8S2AXH5_ARAAE</name>
<sequence>MGTIDYISDLNLQRPRWTLYVKILSIWNQGIDAFEEPTIMILADERANMIDAYVPPGNYLYNFRSGLKEGQWYYMADFHVVPSTRPVKYSFNRFALECIWPTTMWPVGPRSNGNFFNFIHSDEVEYAGSEDKDHVSDAIGVICDVSAIQRGRFTTCVAVGRNCQSFVTKCQNFQEAEDDVQDMGMEFERVN</sequence>
<dbReference type="Pfam" id="PF02721">
    <property type="entry name" value="DUF223"/>
    <property type="match status" value="1"/>
</dbReference>
<keyword evidence="3" id="KW-1185">Reference proteome</keyword>
<protein>
    <recommendedName>
        <fullName evidence="1">Replication protein A 70 kDa DNA-binding subunit B/D first OB fold domain-containing protein</fullName>
    </recommendedName>
</protein>
<feature type="domain" description="Replication protein A 70 kDa DNA-binding subunit B/D first OB fold" evidence="1">
    <location>
        <begin position="5"/>
        <end position="99"/>
    </location>
</feature>
<proteinExistence type="predicted"/>
<dbReference type="AlphaFoldDB" id="A0A8S2AXH5"/>
<dbReference type="Proteomes" id="UP000682877">
    <property type="component" value="Chromosome 7"/>
</dbReference>
<dbReference type="InterPro" id="IPR012340">
    <property type="entry name" value="NA-bd_OB-fold"/>
</dbReference>
<reference evidence="2" key="1">
    <citation type="submission" date="2021-01" db="EMBL/GenBank/DDBJ databases">
        <authorList>
            <person name="Bezrukov I."/>
        </authorList>
    </citation>
    <scope>NUCLEOTIDE SEQUENCE</scope>
</reference>
<organism evidence="2 3">
    <name type="scientific">Arabidopsis arenosa</name>
    <name type="common">Sand rock-cress</name>
    <name type="synonym">Cardaminopsis arenosa</name>
    <dbReference type="NCBI Taxonomy" id="38785"/>
    <lineage>
        <taxon>Eukaryota</taxon>
        <taxon>Viridiplantae</taxon>
        <taxon>Streptophyta</taxon>
        <taxon>Embryophyta</taxon>
        <taxon>Tracheophyta</taxon>
        <taxon>Spermatophyta</taxon>
        <taxon>Magnoliopsida</taxon>
        <taxon>eudicotyledons</taxon>
        <taxon>Gunneridae</taxon>
        <taxon>Pentapetalae</taxon>
        <taxon>rosids</taxon>
        <taxon>malvids</taxon>
        <taxon>Brassicales</taxon>
        <taxon>Brassicaceae</taxon>
        <taxon>Camelineae</taxon>
        <taxon>Arabidopsis</taxon>
    </lineage>
</organism>
<dbReference type="InterPro" id="IPR003871">
    <property type="entry name" value="RFA1B/D_OB_1st"/>
</dbReference>
<dbReference type="CDD" id="cd04480">
    <property type="entry name" value="RPA1_DBD_A_like"/>
    <property type="match status" value="1"/>
</dbReference>
<evidence type="ECO:0000313" key="2">
    <source>
        <dbReference type="EMBL" id="CAE6199660.1"/>
    </source>
</evidence>
<gene>
    <name evidence="2" type="ORF">AARE701A_LOCUS19637</name>
</gene>
<evidence type="ECO:0000259" key="1">
    <source>
        <dbReference type="Pfam" id="PF02721"/>
    </source>
</evidence>
<dbReference type="SUPFAM" id="SSF50249">
    <property type="entry name" value="Nucleic acid-binding proteins"/>
    <property type="match status" value="1"/>
</dbReference>
<dbReference type="EMBL" id="LR999457">
    <property type="protein sequence ID" value="CAE6199660.1"/>
    <property type="molecule type" value="Genomic_DNA"/>
</dbReference>
<accession>A0A8S2AXH5</accession>